<proteinExistence type="predicted"/>
<dbReference type="InterPro" id="IPR035920">
    <property type="entry name" value="YhbY-like_sf"/>
</dbReference>
<dbReference type="InterPro" id="IPR001890">
    <property type="entry name" value="RNA-binding_CRM"/>
</dbReference>
<evidence type="ECO:0000256" key="2">
    <source>
        <dbReference type="PROSITE-ProRule" id="PRU00626"/>
    </source>
</evidence>
<evidence type="ECO:0000259" key="3">
    <source>
        <dbReference type="PROSITE" id="PS51295"/>
    </source>
</evidence>
<dbReference type="NCBIfam" id="TIGR00253">
    <property type="entry name" value="RNA_bind_YhbY"/>
    <property type="match status" value="1"/>
</dbReference>
<protein>
    <submittedName>
        <fullName evidence="4">RNA-binding protein</fullName>
    </submittedName>
</protein>
<dbReference type="PANTHER" id="PTHR40065:SF3">
    <property type="entry name" value="RNA-BINDING PROTEIN YHBY"/>
    <property type="match status" value="1"/>
</dbReference>
<keyword evidence="1 2" id="KW-0694">RNA-binding</keyword>
<dbReference type="Pfam" id="PF01985">
    <property type="entry name" value="CRS1_YhbY"/>
    <property type="match status" value="1"/>
</dbReference>
<name>A0A3M0AMA4_9GAMM</name>
<dbReference type="InterPro" id="IPR051925">
    <property type="entry name" value="RNA-binding_domain"/>
</dbReference>
<evidence type="ECO:0000313" key="4">
    <source>
        <dbReference type="EMBL" id="RMA80102.1"/>
    </source>
</evidence>
<dbReference type="PROSITE" id="PS51295">
    <property type="entry name" value="CRM"/>
    <property type="match status" value="1"/>
</dbReference>
<dbReference type="AlphaFoldDB" id="A0A3M0AMA4"/>
<keyword evidence="5" id="KW-1185">Reference proteome</keyword>
<organism evidence="4 5">
    <name type="scientific">Umboniibacter marinipuniceus</name>
    <dbReference type="NCBI Taxonomy" id="569599"/>
    <lineage>
        <taxon>Bacteria</taxon>
        <taxon>Pseudomonadati</taxon>
        <taxon>Pseudomonadota</taxon>
        <taxon>Gammaproteobacteria</taxon>
        <taxon>Cellvibrionales</taxon>
        <taxon>Cellvibrionaceae</taxon>
        <taxon>Umboniibacter</taxon>
    </lineage>
</organism>
<accession>A0A3M0AMA4</accession>
<sequence length="100" mass="11157">MTLTQQRKKQLRAIGHNLKPVVMISENGLTEGVLNELNRALNDHELIKVKLAIPERIDRAEVASAVVAETNSTLVQTIGKIILICREARKPNPKLSNLLR</sequence>
<gene>
    <name evidence="4" type="ORF">DFR27_1464</name>
</gene>
<dbReference type="OrthoDB" id="9797519at2"/>
<dbReference type="Gene3D" id="3.30.110.60">
    <property type="entry name" value="YhbY-like"/>
    <property type="match status" value="1"/>
</dbReference>
<dbReference type="SMART" id="SM01103">
    <property type="entry name" value="CRS1_YhbY"/>
    <property type="match status" value="1"/>
</dbReference>
<evidence type="ECO:0000256" key="1">
    <source>
        <dbReference type="ARBA" id="ARBA00022884"/>
    </source>
</evidence>
<dbReference type="InterPro" id="IPR017924">
    <property type="entry name" value="RNA-binding_YhbY"/>
</dbReference>
<comment type="caution">
    <text evidence="4">The sequence shown here is derived from an EMBL/GenBank/DDBJ whole genome shotgun (WGS) entry which is preliminary data.</text>
</comment>
<evidence type="ECO:0000313" key="5">
    <source>
        <dbReference type="Proteomes" id="UP000267187"/>
    </source>
</evidence>
<dbReference type="RefSeq" id="WP_121876783.1">
    <property type="nucleotide sequence ID" value="NZ_REFJ01000003.1"/>
</dbReference>
<feature type="domain" description="CRM" evidence="3">
    <location>
        <begin position="1"/>
        <end position="97"/>
    </location>
</feature>
<dbReference type="PANTHER" id="PTHR40065">
    <property type="entry name" value="RNA-BINDING PROTEIN YHBY"/>
    <property type="match status" value="1"/>
</dbReference>
<dbReference type="EMBL" id="REFJ01000003">
    <property type="protein sequence ID" value="RMA80102.1"/>
    <property type="molecule type" value="Genomic_DNA"/>
</dbReference>
<dbReference type="Proteomes" id="UP000267187">
    <property type="component" value="Unassembled WGS sequence"/>
</dbReference>
<dbReference type="SUPFAM" id="SSF75471">
    <property type="entry name" value="YhbY-like"/>
    <property type="match status" value="1"/>
</dbReference>
<dbReference type="GO" id="GO:0003723">
    <property type="term" value="F:RNA binding"/>
    <property type="evidence" value="ECO:0007669"/>
    <property type="project" value="UniProtKB-UniRule"/>
</dbReference>
<reference evidence="4 5" key="1">
    <citation type="submission" date="2018-10" db="EMBL/GenBank/DDBJ databases">
        <title>Genomic Encyclopedia of Type Strains, Phase IV (KMG-IV): sequencing the most valuable type-strain genomes for metagenomic binning, comparative biology and taxonomic classification.</title>
        <authorList>
            <person name="Goeker M."/>
        </authorList>
    </citation>
    <scope>NUCLEOTIDE SEQUENCE [LARGE SCALE GENOMIC DNA]</scope>
    <source>
        <strain evidence="4 5">DSM 25080</strain>
    </source>
</reference>